<dbReference type="AlphaFoldDB" id="A0A512NKY5"/>
<protein>
    <recommendedName>
        <fullName evidence="3">Rubrerythrin family protein</fullName>
    </recommendedName>
</protein>
<dbReference type="InterPro" id="IPR012348">
    <property type="entry name" value="RNR-like"/>
</dbReference>
<proteinExistence type="predicted"/>
<dbReference type="GO" id="GO:0016491">
    <property type="term" value="F:oxidoreductase activity"/>
    <property type="evidence" value="ECO:0007669"/>
    <property type="project" value="InterPro"/>
</dbReference>
<dbReference type="Gene3D" id="1.10.620.20">
    <property type="entry name" value="Ribonucleotide Reductase, subunit A"/>
    <property type="match status" value="1"/>
</dbReference>
<dbReference type="RefSeq" id="WP_147154996.1">
    <property type="nucleotide sequence ID" value="NZ_BKAJ01000135.1"/>
</dbReference>
<sequence>MASWTLETISWDRFDASKVDPEILRNIKAAALVERNGGDYRIYLNRVFADDPAFMQAVDTWANEEVQHGLALGRWAQLADPSWDFEAAFARFRAGYKLPLEASESVRGSQAGEMMARCIVETGTSSYYSALKDATEEPVLKQICGRIAGDEFRHYKLFYDHLQRCLGRDRLSRWGRLRIGWGRLAESEDDELAYAYFAANEPEGTVYDRKRSMQAYARRAYPLYRRFHVQRAMAMVLKAIGLHSTGRLNGWLTRVGLWFLRRRVAKLANQGA</sequence>
<comment type="caution">
    <text evidence="1">The sequence shown here is derived from an EMBL/GenBank/DDBJ whole genome shotgun (WGS) entry which is preliminary data.</text>
</comment>
<evidence type="ECO:0000313" key="1">
    <source>
        <dbReference type="EMBL" id="GEP59620.1"/>
    </source>
</evidence>
<dbReference type="SUPFAM" id="SSF47240">
    <property type="entry name" value="Ferritin-like"/>
    <property type="match status" value="1"/>
</dbReference>
<reference evidence="1 2" key="1">
    <citation type="submission" date="2019-07" db="EMBL/GenBank/DDBJ databases">
        <title>Whole genome shotgun sequence of Reyranella soli NBRC 108950.</title>
        <authorList>
            <person name="Hosoyama A."/>
            <person name="Uohara A."/>
            <person name="Ohji S."/>
            <person name="Ichikawa N."/>
        </authorList>
    </citation>
    <scope>NUCLEOTIDE SEQUENCE [LARGE SCALE GENOMIC DNA]</scope>
    <source>
        <strain evidence="1 2">NBRC 108950</strain>
    </source>
</reference>
<keyword evidence="2" id="KW-1185">Reference proteome</keyword>
<dbReference type="EMBL" id="BKAJ01000135">
    <property type="protein sequence ID" value="GEP59620.1"/>
    <property type="molecule type" value="Genomic_DNA"/>
</dbReference>
<dbReference type="Proteomes" id="UP000321058">
    <property type="component" value="Unassembled WGS sequence"/>
</dbReference>
<evidence type="ECO:0000313" key="2">
    <source>
        <dbReference type="Proteomes" id="UP000321058"/>
    </source>
</evidence>
<name>A0A512NKY5_9HYPH</name>
<gene>
    <name evidence="1" type="ORF">RSO01_67860</name>
</gene>
<accession>A0A512NKY5</accession>
<evidence type="ECO:0008006" key="3">
    <source>
        <dbReference type="Google" id="ProtNLM"/>
    </source>
</evidence>
<dbReference type="CDD" id="cd00657">
    <property type="entry name" value="Ferritin_like"/>
    <property type="match status" value="1"/>
</dbReference>
<dbReference type="OrthoDB" id="581372at2"/>
<organism evidence="1 2">
    <name type="scientific">Reyranella soli</name>
    <dbReference type="NCBI Taxonomy" id="1230389"/>
    <lineage>
        <taxon>Bacteria</taxon>
        <taxon>Pseudomonadati</taxon>
        <taxon>Pseudomonadota</taxon>
        <taxon>Alphaproteobacteria</taxon>
        <taxon>Hyphomicrobiales</taxon>
        <taxon>Reyranellaceae</taxon>
        <taxon>Reyranella</taxon>
    </lineage>
</organism>
<dbReference type="InterPro" id="IPR009078">
    <property type="entry name" value="Ferritin-like_SF"/>
</dbReference>